<name>A0A6B2LVB4_9EUKA</name>
<proteinExistence type="predicted"/>
<sequence>MICKLLSFLGAHYPVLHPITFIAHQGFADIIAGKGVYLLEPSLNITKGLLLGDVIEHNDPMGSPVVVASEGAKSFNSG</sequence>
<organism evidence="1">
    <name type="scientific">Arcella intermedia</name>
    <dbReference type="NCBI Taxonomy" id="1963864"/>
    <lineage>
        <taxon>Eukaryota</taxon>
        <taxon>Amoebozoa</taxon>
        <taxon>Tubulinea</taxon>
        <taxon>Elardia</taxon>
        <taxon>Arcellinida</taxon>
        <taxon>Sphaerothecina</taxon>
        <taxon>Arcellidae</taxon>
        <taxon>Arcella</taxon>
    </lineage>
</organism>
<evidence type="ECO:0000313" key="1">
    <source>
        <dbReference type="EMBL" id="NDV40641.1"/>
    </source>
</evidence>
<protein>
    <submittedName>
        <fullName evidence="1">Uncharacterized protein</fullName>
    </submittedName>
</protein>
<accession>A0A6B2LVB4</accession>
<dbReference type="AlphaFoldDB" id="A0A6B2LVB4"/>
<reference evidence="1" key="1">
    <citation type="journal article" date="2020" name="J. Eukaryot. Microbiol.">
        <title>De novo Sequencing, Assembly and Annotation of the Transcriptome for the Free-Living Testate Amoeba Arcella intermedia.</title>
        <authorList>
            <person name="Ribeiro G.M."/>
            <person name="Porfirio-Sousa A.L."/>
            <person name="Maurer-Alcala X.X."/>
            <person name="Katz L.A."/>
            <person name="Lahr D.J.G."/>
        </authorList>
    </citation>
    <scope>NUCLEOTIDE SEQUENCE</scope>
</reference>
<dbReference type="EMBL" id="GIBP01011672">
    <property type="protein sequence ID" value="NDV40641.1"/>
    <property type="molecule type" value="Transcribed_RNA"/>
</dbReference>